<organism evidence="2 3">
    <name type="scientific">Neobacillus paridis</name>
    <dbReference type="NCBI Taxonomy" id="2803862"/>
    <lineage>
        <taxon>Bacteria</taxon>
        <taxon>Bacillati</taxon>
        <taxon>Bacillota</taxon>
        <taxon>Bacilli</taxon>
        <taxon>Bacillales</taxon>
        <taxon>Bacillaceae</taxon>
        <taxon>Neobacillus</taxon>
    </lineage>
</organism>
<dbReference type="Pfam" id="PF16976">
    <property type="entry name" value="RcpC"/>
    <property type="match status" value="1"/>
</dbReference>
<dbReference type="Proteomes" id="UP000623967">
    <property type="component" value="Unassembled WGS sequence"/>
</dbReference>
<protein>
    <submittedName>
        <fullName evidence="2">Flp pilus assembly protein CpaB</fullName>
    </submittedName>
</protein>
<dbReference type="EMBL" id="JAESWB010000134">
    <property type="protein sequence ID" value="MBL4952129.1"/>
    <property type="molecule type" value="Genomic_DNA"/>
</dbReference>
<comment type="caution">
    <text evidence="2">The sequence shown here is derived from an EMBL/GenBank/DDBJ whole genome shotgun (WGS) entry which is preliminary data.</text>
</comment>
<evidence type="ECO:0000259" key="1">
    <source>
        <dbReference type="Pfam" id="PF16976"/>
    </source>
</evidence>
<keyword evidence="3" id="KW-1185">Reference proteome</keyword>
<dbReference type="CDD" id="cd11614">
    <property type="entry name" value="SAF_CpaB_FlgA_like"/>
    <property type="match status" value="1"/>
</dbReference>
<gene>
    <name evidence="2" type="primary">cpaB</name>
    <name evidence="2" type="ORF">JK635_07880</name>
</gene>
<dbReference type="NCBIfam" id="TIGR03177">
    <property type="entry name" value="pilus_cpaB"/>
    <property type="match status" value="1"/>
</dbReference>
<reference evidence="2 3" key="1">
    <citation type="submission" date="2021-01" db="EMBL/GenBank/DDBJ databases">
        <title>Genome public.</title>
        <authorList>
            <person name="Liu C."/>
            <person name="Sun Q."/>
        </authorList>
    </citation>
    <scope>NUCLEOTIDE SEQUENCE [LARGE SCALE GENOMIC DNA]</scope>
    <source>
        <strain evidence="2 3">YIM B02564</strain>
    </source>
</reference>
<dbReference type="InterPro" id="IPR031571">
    <property type="entry name" value="RcpC_dom"/>
</dbReference>
<dbReference type="RefSeq" id="WP_202653408.1">
    <property type="nucleotide sequence ID" value="NZ_JAESWB010000134.1"/>
</dbReference>
<dbReference type="InterPro" id="IPR017592">
    <property type="entry name" value="Pilus_assmbl_Flp-typ_CpaB"/>
</dbReference>
<feature type="domain" description="Flp pilus assembly protein RcpC/CpaB" evidence="1">
    <location>
        <begin position="112"/>
        <end position="206"/>
    </location>
</feature>
<proteinExistence type="predicted"/>
<evidence type="ECO:0000313" key="2">
    <source>
        <dbReference type="EMBL" id="MBL4952129.1"/>
    </source>
</evidence>
<name>A0ABS1TMA0_9BACI</name>
<accession>A0ABS1TMA0</accession>
<evidence type="ECO:0000313" key="3">
    <source>
        <dbReference type="Proteomes" id="UP000623967"/>
    </source>
</evidence>
<sequence>MAVKNKTNSKGFKLSMPVLAIVVLGVLTAIGVFSLVSKAKVDVLVPKSPIEARTKVTASMFTYKTIDKASAPRGAIVRGQENQLENRLSAGLLVPDVPVVASQFLGEDSKTSLTARVPDGKVIVSLPTDPVKGVSSTITTNDKVNIYSTISNDALGTETKLIFQNVQIVDLQKNNKALTAITIAVTPKEAEELLYAQTAGDIHFAVVPYNYKEVTTDGMNDNQFIKKNVNNGGALSGIKIVSPSDNNDKNEKK</sequence>